<feature type="compositionally biased region" description="Polar residues" evidence="17">
    <location>
        <begin position="564"/>
        <end position="584"/>
    </location>
</feature>
<evidence type="ECO:0000256" key="10">
    <source>
        <dbReference type="ARBA" id="ARBA00022842"/>
    </source>
</evidence>
<evidence type="ECO:0000313" key="21">
    <source>
        <dbReference type="Proteomes" id="UP001151760"/>
    </source>
</evidence>
<dbReference type="InterPro" id="IPR039537">
    <property type="entry name" value="Retrotran_Ty1/copia-like"/>
</dbReference>
<evidence type="ECO:0000256" key="6">
    <source>
        <dbReference type="ARBA" id="ARBA00022741"/>
    </source>
</evidence>
<evidence type="ECO:0000259" key="18">
    <source>
        <dbReference type="Pfam" id="PF13976"/>
    </source>
</evidence>
<keyword evidence="14" id="KW-0917">Virion maturation</keyword>
<evidence type="ECO:0000313" key="20">
    <source>
        <dbReference type="EMBL" id="GJS60668.1"/>
    </source>
</evidence>
<evidence type="ECO:0000256" key="17">
    <source>
        <dbReference type="SAM" id="MobiDB-lite"/>
    </source>
</evidence>
<proteinExistence type="predicted"/>
<keyword evidence="6" id="KW-0547">Nucleotide-binding</keyword>
<comment type="caution">
    <text evidence="20">The sequence shown here is derived from an EMBL/GenBank/DDBJ whole genome shotgun (WGS) entry which is preliminary data.</text>
</comment>
<keyword evidence="10" id="KW-0460">Magnesium</keyword>
<evidence type="ECO:0000256" key="8">
    <source>
        <dbReference type="ARBA" id="ARBA00022801"/>
    </source>
</evidence>
<feature type="coiled-coil region" evidence="16">
    <location>
        <begin position="431"/>
        <end position="465"/>
    </location>
</feature>
<evidence type="ECO:0000256" key="5">
    <source>
        <dbReference type="ARBA" id="ARBA00022723"/>
    </source>
</evidence>
<keyword evidence="12" id="KW-0695">RNA-directed DNA polymerase</keyword>
<keyword evidence="11" id="KW-0229">DNA integration</keyword>
<keyword evidence="15" id="KW-0233">DNA recombination</keyword>
<keyword evidence="21" id="KW-1185">Reference proteome</keyword>
<feature type="region of interest" description="Disordered" evidence="17">
    <location>
        <begin position="564"/>
        <end position="615"/>
    </location>
</feature>
<evidence type="ECO:0000256" key="11">
    <source>
        <dbReference type="ARBA" id="ARBA00022908"/>
    </source>
</evidence>
<evidence type="ECO:0000256" key="2">
    <source>
        <dbReference type="ARBA" id="ARBA00022612"/>
    </source>
</evidence>
<evidence type="ECO:0000256" key="3">
    <source>
        <dbReference type="ARBA" id="ARBA00022670"/>
    </source>
</evidence>
<dbReference type="InterPro" id="IPR012337">
    <property type="entry name" value="RNaseH-like_sf"/>
</dbReference>
<dbReference type="PANTHER" id="PTHR42648">
    <property type="entry name" value="TRANSPOSASE, PUTATIVE-RELATED"/>
    <property type="match status" value="1"/>
</dbReference>
<dbReference type="EMBL" id="BQNB010009237">
    <property type="protein sequence ID" value="GJS60668.1"/>
    <property type="molecule type" value="Genomic_DNA"/>
</dbReference>
<dbReference type="InterPro" id="IPR036397">
    <property type="entry name" value="RNaseH_sf"/>
</dbReference>
<feature type="domain" description="GAG-pre-integrase" evidence="18">
    <location>
        <begin position="849"/>
        <end position="905"/>
    </location>
</feature>
<evidence type="ECO:0000256" key="1">
    <source>
        <dbReference type="ARBA" id="ARBA00002180"/>
    </source>
</evidence>
<reference evidence="20" key="2">
    <citation type="submission" date="2022-01" db="EMBL/GenBank/DDBJ databases">
        <authorList>
            <person name="Yamashiro T."/>
            <person name="Shiraishi A."/>
            <person name="Satake H."/>
            <person name="Nakayama K."/>
        </authorList>
    </citation>
    <scope>NUCLEOTIDE SEQUENCE</scope>
</reference>
<dbReference type="Pfam" id="PF22936">
    <property type="entry name" value="Pol_BBD"/>
    <property type="match status" value="1"/>
</dbReference>
<keyword evidence="13" id="KW-0239">DNA-directed DNA polymerase</keyword>
<dbReference type="SUPFAM" id="SSF53098">
    <property type="entry name" value="Ribonuclease H-like"/>
    <property type="match status" value="1"/>
</dbReference>
<evidence type="ECO:0000256" key="16">
    <source>
        <dbReference type="SAM" id="Coils"/>
    </source>
</evidence>
<organism evidence="20 21">
    <name type="scientific">Tanacetum coccineum</name>
    <dbReference type="NCBI Taxonomy" id="301880"/>
    <lineage>
        <taxon>Eukaryota</taxon>
        <taxon>Viridiplantae</taxon>
        <taxon>Streptophyta</taxon>
        <taxon>Embryophyta</taxon>
        <taxon>Tracheophyta</taxon>
        <taxon>Spermatophyta</taxon>
        <taxon>Magnoliopsida</taxon>
        <taxon>eudicotyledons</taxon>
        <taxon>Gunneridae</taxon>
        <taxon>Pentapetalae</taxon>
        <taxon>asterids</taxon>
        <taxon>campanulids</taxon>
        <taxon>Asterales</taxon>
        <taxon>Asteraceae</taxon>
        <taxon>Asteroideae</taxon>
        <taxon>Anthemideae</taxon>
        <taxon>Anthemidinae</taxon>
        <taxon>Tanacetum</taxon>
    </lineage>
</organism>
<name>A0ABQ4X6J1_9ASTR</name>
<sequence>MILESVENDPLIWLTIKENGVTRSRKYSELSHADAIQADYDVKATNIILQVFKQDDDPIDAINHMMSFLSAVVTSRYPTTTNQLRNSSNPRQQATINDGREQVEAILGNKGLLFVTTAKGKDTCPNNTLNLKGKGMILDPGVAEGQATQTVITHNVAYQVDDLDAYNSDCDEVNTAKVALMANLLTMARLSFEQSNDVNHSDTKITSDSNIIPYSQYVHETQQSVKIDRLKQTLSKQLKEKESLMQAVTLLKNDFKKEESRNIDREISLEKKIKLLDNIVYKRDQLAQILEPKLYDGNVIKSTSAIVIHDSEKTLMLAEESHSKVLLKQLDPMVLEKKVNTTPVDYAVLNQNFMNSLDPSPSCRPTKVEVPKELPKFSMVNMSLKKLKHHLASFDVIVKERTRATAITEGSWGDNSISNQSALNFDQYFELNKLKAQSQEKDTVIMKLKERIKSLSGNMNEDKVKKDIEEIETINIELDHREKGLVITALKDELNKLKGKDLADYIVTKHTIAPEMLKFDVEPIAPKLLNNRTAHSNYLRHTQKQAAILREVVKQGKSQNLLNNSLDSALKPSTSASGSQPSGNTKKDKIQKIPSSTQKNKVEAHPGTVKSSLKNEKFVVEPQGTANVQHSKLNADSELLCVKCNGCMLFDDHDLCVLNFINDVNAHAKSKSVKKSSKRKVWKPTGKVFTNIGYTWRPTGQTFTIVGNACPLTRITITAEVPLRKPTALETDTHTPVVTLVYSRKPRKTKTNVPVVQIVLWYSDSGCSKHMTRDRSQLTNFVNKFLGTVKFRNHHVAKKIGYGDYQIENVTILRVYYVEGLGHNLFSVGQFCDSNLESLGDMMASFPICLLSKASKTKSWLWHRRLSHLNFGAINHLARHGLVRGLPKLKFEKDHLCSACAMGKSKKKPYKPKSEDTNQEKLYLLHMDIFGPMRVASVNGKKYILVIIDDYSRFTWVKCLSSKDEAPDFIIKFLKMIQLRLKAPQNGVVERRNHTLFEAAHTMLIYAKAPLFLWAEAVATGYFDDLTTMASEHISLEPVLHEMNPATISSGLVPNTPPSTPYVPPSRTDWDILFQLLFDELLNPPPSIDPPGPEVIAPNAAIVALAPVESIGSPSSTTIDQDAPSPSNSQTLLKTQSLVISIDVEEENHD</sequence>
<feature type="region of interest" description="Disordered" evidence="17">
    <location>
        <begin position="1112"/>
        <end position="1134"/>
    </location>
</feature>
<gene>
    <name evidence="20" type="ORF">Tco_0655452</name>
</gene>
<evidence type="ECO:0000256" key="15">
    <source>
        <dbReference type="ARBA" id="ARBA00023172"/>
    </source>
</evidence>
<keyword evidence="3" id="KW-0645">Protease</keyword>
<protein>
    <submittedName>
        <fullName evidence="20">Retrovirus-related pol polyprotein from transposon TNT 1-94</fullName>
    </submittedName>
</protein>
<evidence type="ECO:0000256" key="12">
    <source>
        <dbReference type="ARBA" id="ARBA00022918"/>
    </source>
</evidence>
<feature type="domain" description="Retrovirus-related Pol polyprotein from transposon TNT 1-94-like beta-barrel" evidence="19">
    <location>
        <begin position="761"/>
        <end position="834"/>
    </location>
</feature>
<keyword evidence="16" id="KW-0175">Coiled coil</keyword>
<evidence type="ECO:0000256" key="14">
    <source>
        <dbReference type="ARBA" id="ARBA00023113"/>
    </source>
</evidence>
<comment type="function">
    <text evidence="1">The aspartyl protease (PR) mediates the proteolytic cleavages of the Gag and Gag-Pol polyproteins after assembly of the VLP.</text>
</comment>
<keyword evidence="8" id="KW-0378">Hydrolase</keyword>
<dbReference type="Proteomes" id="UP001151760">
    <property type="component" value="Unassembled WGS sequence"/>
</dbReference>
<dbReference type="Gene3D" id="3.30.420.10">
    <property type="entry name" value="Ribonuclease H-like superfamily/Ribonuclease H"/>
    <property type="match status" value="1"/>
</dbReference>
<dbReference type="InterPro" id="IPR054722">
    <property type="entry name" value="PolX-like_BBD"/>
</dbReference>
<keyword evidence="13" id="KW-0808">Transferase</keyword>
<dbReference type="Pfam" id="PF13976">
    <property type="entry name" value="gag_pre-integrs"/>
    <property type="match status" value="1"/>
</dbReference>
<keyword evidence="5" id="KW-0479">Metal-binding</keyword>
<keyword evidence="7" id="KW-0255">Endonuclease</keyword>
<dbReference type="InterPro" id="IPR025724">
    <property type="entry name" value="GAG-pre-integrase_dom"/>
</dbReference>
<accession>A0ABQ4X6J1</accession>
<keyword evidence="13" id="KW-0548">Nucleotidyltransferase</keyword>
<keyword evidence="2" id="KW-1188">Viral release from host cell</keyword>
<evidence type="ECO:0000256" key="13">
    <source>
        <dbReference type="ARBA" id="ARBA00022932"/>
    </source>
</evidence>
<keyword evidence="4" id="KW-0540">Nuclease</keyword>
<evidence type="ECO:0000256" key="4">
    <source>
        <dbReference type="ARBA" id="ARBA00022722"/>
    </source>
</evidence>
<dbReference type="PANTHER" id="PTHR42648:SF11">
    <property type="entry name" value="TRANSPOSON TY4-P GAG-POL POLYPROTEIN"/>
    <property type="match status" value="1"/>
</dbReference>
<evidence type="ECO:0000256" key="7">
    <source>
        <dbReference type="ARBA" id="ARBA00022759"/>
    </source>
</evidence>
<evidence type="ECO:0000259" key="19">
    <source>
        <dbReference type="Pfam" id="PF22936"/>
    </source>
</evidence>
<reference evidence="20" key="1">
    <citation type="journal article" date="2022" name="Int. J. Mol. Sci.">
        <title>Draft Genome of Tanacetum Coccineum: Genomic Comparison of Closely Related Tanacetum-Family Plants.</title>
        <authorList>
            <person name="Yamashiro T."/>
            <person name="Shiraishi A."/>
            <person name="Nakayama K."/>
            <person name="Satake H."/>
        </authorList>
    </citation>
    <scope>NUCLEOTIDE SEQUENCE</scope>
</reference>
<evidence type="ECO:0000256" key="9">
    <source>
        <dbReference type="ARBA" id="ARBA00022840"/>
    </source>
</evidence>
<keyword evidence="9" id="KW-0067">ATP-binding</keyword>